<dbReference type="CDD" id="cd10551">
    <property type="entry name" value="PsrB"/>
    <property type="match status" value="1"/>
</dbReference>
<evidence type="ECO:0000256" key="1">
    <source>
        <dbReference type="ARBA" id="ARBA00022485"/>
    </source>
</evidence>
<evidence type="ECO:0000313" key="7">
    <source>
        <dbReference type="Proteomes" id="UP000006683"/>
    </source>
</evidence>
<dbReference type="EMBL" id="CP002209">
    <property type="protein sequence ID" value="ADN75875.1"/>
    <property type="molecule type" value="Genomic_DNA"/>
</dbReference>
<dbReference type="Proteomes" id="UP000006683">
    <property type="component" value="Chromosome"/>
</dbReference>
<dbReference type="RefSeq" id="WP_013345181.1">
    <property type="nucleotide sequence ID" value="NC_014541.1"/>
</dbReference>
<reference evidence="6 7" key="1">
    <citation type="journal article" date="2010" name="Stand. Genomic Sci.">
        <title>Complete genome sequence of Ferrimonas balearica type strain (PAT).</title>
        <authorList>
            <person name="Nolan M."/>
            <person name="Sikorski J."/>
            <person name="Davenport K."/>
            <person name="Lucas S."/>
            <person name="Glavina Del Rio T."/>
            <person name="Tice H."/>
            <person name="Cheng J."/>
            <person name="Goodwin L."/>
            <person name="Pitluck S."/>
            <person name="Liolios K."/>
            <person name="Ivanova N."/>
            <person name="Mavromatis K."/>
            <person name="Ovchinnikova G."/>
            <person name="Pati A."/>
            <person name="Chen A."/>
            <person name="Palaniappan K."/>
            <person name="Land M."/>
            <person name="Hauser L."/>
            <person name="Chang Y."/>
            <person name="Jeffries C."/>
            <person name="Tapia R."/>
            <person name="Brettin T."/>
            <person name="Detter J."/>
            <person name="Han C."/>
            <person name="Yasawong M."/>
            <person name="Rohde M."/>
            <person name="Tindall B."/>
            <person name="Goker M."/>
            <person name="Woyke T."/>
            <person name="Bristow J."/>
            <person name="Eisen J."/>
            <person name="Markowitz V."/>
            <person name="Hugenholtz P."/>
            <person name="Kyrpides N."/>
            <person name="Klenk H."/>
            <person name="Lapidus A."/>
        </authorList>
    </citation>
    <scope>NUCLEOTIDE SEQUENCE [LARGE SCALE GENOMIC DNA]</scope>
    <source>
        <strain evidence="7">DSM 9799 / CCM 4581 / KCTC 23876 / PAT</strain>
    </source>
</reference>
<protein>
    <submittedName>
        <fullName evidence="6">4Fe-4S ferredoxin iron-sulfur binding domain protein</fullName>
    </submittedName>
</protein>
<dbReference type="PANTHER" id="PTHR43177">
    <property type="entry name" value="PROTEIN NRFC"/>
    <property type="match status" value="1"/>
</dbReference>
<dbReference type="Gene3D" id="3.30.70.20">
    <property type="match status" value="2"/>
</dbReference>
<gene>
    <name evidence="6" type="ordered locus">Fbal_1671</name>
</gene>
<dbReference type="PROSITE" id="PS51257">
    <property type="entry name" value="PROKAR_LIPOPROTEIN"/>
    <property type="match status" value="1"/>
</dbReference>
<dbReference type="PROSITE" id="PS00198">
    <property type="entry name" value="4FE4S_FER_1"/>
    <property type="match status" value="1"/>
</dbReference>
<keyword evidence="3" id="KW-0408">Iron</keyword>
<dbReference type="InterPro" id="IPR017900">
    <property type="entry name" value="4Fe4S_Fe_S_CS"/>
</dbReference>
<dbReference type="HOGENOM" id="CLU_043374_1_3_6"/>
<evidence type="ECO:0000313" key="6">
    <source>
        <dbReference type="EMBL" id="ADN75875.1"/>
    </source>
</evidence>
<proteinExistence type="predicted"/>
<dbReference type="Pfam" id="PF12797">
    <property type="entry name" value="Fer4_2"/>
    <property type="match status" value="1"/>
</dbReference>
<keyword evidence="2" id="KW-0479">Metal-binding</keyword>
<sequence>MNQLKLHRRQFLQGIGVGTAAVTLAACSSTEEGADGEKRPHYVMLFDQTKCTGCGRCKDACNQANDLPEGMARLTLERQTDRVEGTVCPTCGKKACHCDRKYVRVSCQQCQKAPCVMVCPTGAAYRDEKTGIVTMDGSKCAGCKYCIGACPYNVRQINADTDVADNCDFCLHSKLAKGELPACVQACKHKALVFGDANNPNSYVSRLSAVKNTQRIRPHLGTEPSLRYVARMKPEV</sequence>
<keyword evidence="7" id="KW-1185">Reference proteome</keyword>
<organism evidence="6 7">
    <name type="scientific">Ferrimonas balearica (strain DSM 9799 / CCM 4581 / KCTC 23876 / PAT)</name>
    <dbReference type="NCBI Taxonomy" id="550540"/>
    <lineage>
        <taxon>Bacteria</taxon>
        <taxon>Pseudomonadati</taxon>
        <taxon>Pseudomonadota</taxon>
        <taxon>Gammaproteobacteria</taxon>
        <taxon>Alteromonadales</taxon>
        <taxon>Ferrimonadaceae</taxon>
        <taxon>Ferrimonas</taxon>
    </lineage>
</organism>
<evidence type="ECO:0000256" key="4">
    <source>
        <dbReference type="ARBA" id="ARBA00023014"/>
    </source>
</evidence>
<dbReference type="SUPFAM" id="SSF54862">
    <property type="entry name" value="4Fe-4S ferredoxins"/>
    <property type="match status" value="1"/>
</dbReference>
<dbReference type="InterPro" id="IPR006311">
    <property type="entry name" value="TAT_signal"/>
</dbReference>
<dbReference type="Pfam" id="PF13247">
    <property type="entry name" value="Fer4_11"/>
    <property type="match status" value="1"/>
</dbReference>
<dbReference type="GO" id="GO:0046872">
    <property type="term" value="F:metal ion binding"/>
    <property type="evidence" value="ECO:0007669"/>
    <property type="project" value="UniProtKB-KW"/>
</dbReference>
<feature type="domain" description="4Fe-4S ferredoxin-type" evidence="5">
    <location>
        <begin position="99"/>
        <end position="129"/>
    </location>
</feature>
<accession>E1SQS7</accession>
<dbReference type="InterPro" id="IPR050954">
    <property type="entry name" value="ET_IronSulfur_Cluster-Binding"/>
</dbReference>
<name>E1SQS7_FERBD</name>
<dbReference type="PANTHER" id="PTHR43177:SF3">
    <property type="entry name" value="PROTEIN NRFC HOMOLOG"/>
    <property type="match status" value="1"/>
</dbReference>
<dbReference type="KEGG" id="fbl:Fbal_1671"/>
<dbReference type="AlphaFoldDB" id="E1SQS7"/>
<dbReference type="PROSITE" id="PS51318">
    <property type="entry name" value="TAT"/>
    <property type="match status" value="1"/>
</dbReference>
<evidence type="ECO:0000256" key="2">
    <source>
        <dbReference type="ARBA" id="ARBA00022723"/>
    </source>
</evidence>
<feature type="domain" description="4Fe-4S ferredoxin-type" evidence="5">
    <location>
        <begin position="131"/>
        <end position="160"/>
    </location>
</feature>
<keyword evidence="4" id="KW-0411">Iron-sulfur</keyword>
<dbReference type="PROSITE" id="PS51379">
    <property type="entry name" value="4FE4S_FER_2"/>
    <property type="match status" value="3"/>
</dbReference>
<dbReference type="InterPro" id="IPR017896">
    <property type="entry name" value="4Fe4S_Fe-S-bd"/>
</dbReference>
<dbReference type="STRING" id="550540.Fbal_1671"/>
<dbReference type="GO" id="GO:0051539">
    <property type="term" value="F:4 iron, 4 sulfur cluster binding"/>
    <property type="evidence" value="ECO:0007669"/>
    <property type="project" value="UniProtKB-KW"/>
</dbReference>
<dbReference type="eggNOG" id="COG0437">
    <property type="taxonomic scope" value="Bacteria"/>
</dbReference>
<evidence type="ECO:0000256" key="3">
    <source>
        <dbReference type="ARBA" id="ARBA00023004"/>
    </source>
</evidence>
<dbReference type="GeneID" id="67181879"/>
<feature type="domain" description="4Fe-4S ferredoxin-type" evidence="5">
    <location>
        <begin position="42"/>
        <end position="70"/>
    </location>
</feature>
<evidence type="ECO:0000259" key="5">
    <source>
        <dbReference type="PROSITE" id="PS51379"/>
    </source>
</evidence>
<keyword evidence="1" id="KW-0004">4Fe-4S</keyword>